<organism evidence="1 2">
    <name type="scientific">Paramuricea clavata</name>
    <name type="common">Red gorgonian</name>
    <name type="synonym">Violescent sea-whip</name>
    <dbReference type="NCBI Taxonomy" id="317549"/>
    <lineage>
        <taxon>Eukaryota</taxon>
        <taxon>Metazoa</taxon>
        <taxon>Cnidaria</taxon>
        <taxon>Anthozoa</taxon>
        <taxon>Octocorallia</taxon>
        <taxon>Malacalcyonacea</taxon>
        <taxon>Plexauridae</taxon>
        <taxon>Paramuricea</taxon>
    </lineage>
</organism>
<comment type="caution">
    <text evidence="1">The sequence shown here is derived from an EMBL/GenBank/DDBJ whole genome shotgun (WGS) entry which is preliminary data.</text>
</comment>
<name>A0A6S7H7J7_PARCT</name>
<evidence type="ECO:0000313" key="1">
    <source>
        <dbReference type="EMBL" id="CAB3998839.1"/>
    </source>
</evidence>
<feature type="non-terminal residue" evidence="1">
    <location>
        <position position="1"/>
    </location>
</feature>
<proteinExistence type="predicted"/>
<reference evidence="1" key="1">
    <citation type="submission" date="2020-04" db="EMBL/GenBank/DDBJ databases">
        <authorList>
            <person name="Alioto T."/>
            <person name="Alioto T."/>
            <person name="Gomez Garrido J."/>
        </authorList>
    </citation>
    <scope>NUCLEOTIDE SEQUENCE</scope>
    <source>
        <strain evidence="1">A484AB</strain>
    </source>
</reference>
<sequence length="74" mass="8491">ASVPGVWKKADVIPVPKNKVLRDITKDLRPISLTATLSKTCERFVADWLMELIGEKIDKRQFGSLKTLQQHMHY</sequence>
<accession>A0A6S7H7J7</accession>
<dbReference type="OrthoDB" id="6377331at2759"/>
<dbReference type="EMBL" id="CACRXK020003452">
    <property type="protein sequence ID" value="CAB3998839.1"/>
    <property type="molecule type" value="Genomic_DNA"/>
</dbReference>
<protein>
    <submittedName>
        <fullName evidence="1">Uncharacterized protein</fullName>
    </submittedName>
</protein>
<gene>
    <name evidence="1" type="ORF">PACLA_8A021719</name>
</gene>
<dbReference type="PANTHER" id="PTHR47510:SF3">
    <property type="entry name" value="ENDO_EXONUCLEASE_PHOSPHATASE DOMAIN-CONTAINING PROTEIN"/>
    <property type="match status" value="1"/>
</dbReference>
<evidence type="ECO:0000313" key="2">
    <source>
        <dbReference type="Proteomes" id="UP001152795"/>
    </source>
</evidence>
<dbReference type="PANTHER" id="PTHR47510">
    <property type="entry name" value="REVERSE TRANSCRIPTASE DOMAIN-CONTAINING PROTEIN"/>
    <property type="match status" value="1"/>
</dbReference>
<dbReference type="AlphaFoldDB" id="A0A6S7H7J7"/>
<keyword evidence="2" id="KW-1185">Reference proteome</keyword>
<dbReference type="Proteomes" id="UP001152795">
    <property type="component" value="Unassembled WGS sequence"/>
</dbReference>